<dbReference type="Pfam" id="PF12348">
    <property type="entry name" value="CLASP_N"/>
    <property type="match status" value="1"/>
</dbReference>
<evidence type="ECO:0000256" key="14">
    <source>
        <dbReference type="ARBA" id="ARBA00023212"/>
    </source>
</evidence>
<evidence type="ECO:0000256" key="1">
    <source>
        <dbReference type="ARBA" id="ARBA00004186"/>
    </source>
</evidence>
<evidence type="ECO:0000256" key="15">
    <source>
        <dbReference type="ARBA" id="ARBA00023306"/>
    </source>
</evidence>
<evidence type="ECO:0000256" key="17">
    <source>
        <dbReference type="PROSITE-ProRule" id="PRU00103"/>
    </source>
</evidence>
<dbReference type="InterPro" id="IPR024395">
    <property type="entry name" value="CLASP_N_dom"/>
</dbReference>
<keyword evidence="14" id="KW-0206">Cytoskeleton</keyword>
<feature type="compositionally biased region" description="Basic and acidic residues" evidence="18">
    <location>
        <begin position="1183"/>
        <end position="1199"/>
    </location>
</feature>
<evidence type="ECO:0000256" key="3">
    <source>
        <dbReference type="ARBA" id="ARBA00004601"/>
    </source>
</evidence>
<evidence type="ECO:0000256" key="16">
    <source>
        <dbReference type="ARBA" id="ARBA00023328"/>
    </source>
</evidence>
<gene>
    <name evidence="21" type="primary">clasp1a</name>
</gene>
<keyword evidence="20" id="KW-1185">Reference proteome</keyword>
<feature type="compositionally biased region" description="Low complexity" evidence="18">
    <location>
        <begin position="687"/>
        <end position="699"/>
    </location>
</feature>
<evidence type="ECO:0000256" key="9">
    <source>
        <dbReference type="ARBA" id="ARBA00022701"/>
    </source>
</evidence>
<dbReference type="Gene3D" id="1.25.10.10">
    <property type="entry name" value="Leucine-rich Repeat Variant"/>
    <property type="match status" value="4"/>
</dbReference>
<feature type="region of interest" description="Disordered" evidence="18">
    <location>
        <begin position="828"/>
        <end position="858"/>
    </location>
</feature>
<dbReference type="Proteomes" id="UP001652741">
    <property type="component" value="Chromosome ssa25"/>
</dbReference>
<feature type="region of interest" description="Disordered" evidence="18">
    <location>
        <begin position="639"/>
        <end position="781"/>
    </location>
</feature>
<feature type="region of interest" description="Disordered" evidence="18">
    <location>
        <begin position="543"/>
        <end position="600"/>
    </location>
</feature>
<dbReference type="InterPro" id="IPR011989">
    <property type="entry name" value="ARM-like"/>
</dbReference>
<keyword evidence="6" id="KW-0158">Chromosome</keyword>
<evidence type="ECO:0000256" key="11">
    <source>
        <dbReference type="ARBA" id="ARBA00022776"/>
    </source>
</evidence>
<keyword evidence="12" id="KW-0995">Kinetochore</keyword>
<dbReference type="Pfam" id="PF21040">
    <property type="entry name" value="CEP104-like_TOG"/>
    <property type="match status" value="1"/>
</dbReference>
<feature type="compositionally biased region" description="Polar residues" evidence="18">
    <location>
        <begin position="230"/>
        <end position="239"/>
    </location>
</feature>
<comment type="subcellular location">
    <subcellularLocation>
        <location evidence="4">Chromosome</location>
        <location evidence="4">Centromere</location>
        <location evidence="4">Kinetochore</location>
    </subcellularLocation>
    <subcellularLocation>
        <location evidence="2">Cytoplasm</location>
        <location evidence="2">Cytoskeleton</location>
        <location evidence="2">Microtubule organizing center</location>
        <location evidence="2">Centrosome</location>
    </subcellularLocation>
    <subcellularLocation>
        <location evidence="1">Cytoplasm</location>
        <location evidence="1">Cytoskeleton</location>
        <location evidence="1">Spindle</location>
    </subcellularLocation>
    <subcellularLocation>
        <location evidence="3">Golgi apparatus</location>
        <location evidence="3">trans-Golgi network</location>
    </subcellularLocation>
</comment>
<feature type="compositionally biased region" description="Low complexity" evidence="18">
    <location>
        <begin position="250"/>
        <end position="281"/>
    </location>
</feature>
<protein>
    <submittedName>
        <fullName evidence="21">CLIP-associating protein 1-B isoform X33</fullName>
    </submittedName>
</protein>
<feature type="compositionally biased region" description="Polar residues" evidence="18">
    <location>
        <begin position="645"/>
        <end position="659"/>
    </location>
</feature>
<evidence type="ECO:0000256" key="5">
    <source>
        <dbReference type="ARBA" id="ARBA00009549"/>
    </source>
</evidence>
<keyword evidence="15" id="KW-0131">Cell cycle</keyword>
<sequence>MEVNMEYCLAQVVQKDLGRKVQVGQELIDYIVDKEKSQDLEQDQTALDRMVDGIATTWVNSSNFKVALLGIDLLSALVTRLQDRFRNHVGTVLASLIDRLGDSKDQVRDQDQILLLKIMEQAASPQYVWDRMLGGFKHKNNRTREGVCLCLISTLNMYGAQGLTLSKIVPHICNLLGDPTSQVRDAAMGCLVEIYRHVGERVRMDLSKKGLPQSRLNVIFSRFDEVQRSGNMIPSSGSDKNFDDEDSVDGGRSSSSASSSKAPPSGRRAVAAASVRRPSSATGPGKISAKDAAAGAVDEEDFIKAFEEVPTIQIHSNRDMEDNLSKVREVLSDDKNDWEHRVVALKKVRSLLLAGALEYDSFPQQLRLLEAPLKLSAKDLRSQVVREACITLGYLSTLLGNKFDHCAETLMPTLLNLVPNSAKVMATSGMAAIRLILRHTHYSRLIPIITSNCTSKSVAVRRRSYEFLELLLLEWQTHTLERHVAVLTETIKKGIHDADSEARSVARKCYWGFHGHYSREAEHLFQALESTYQKALQSHLKSSDSVVSLPQSDRSSSSSQESLNRPLSVKSAIGGSMTRGKMVSSRVNSNAGGSLQRSRSDIDVNAAASAKSRLVTVPSASPFSSAAALPPGSYASLGRVRTRRTSSGNAVGANATVTDSRGRSRAKMMSQSQRSRSANPTGGGKARTSSNQTGSRSSSPGKLLGHSSGYGRISRPPATSSTPADKRSKVPRSQGCSRDSSPNRLGLARSRIPRPSMSQGCSRDTSRESSRDTSPARGFKPLDRFGLIHQARISASVNAMRVLNTGTEVEAAVADALLLGDSRNKRKPMRRRYESPGIYSDDDANSDASSACSERSYGSRNGGIPHYLRQTEDVAEVLNHCASSNWSERKEGLLGLQNLLKSQRILSRVELKRLCEIFTRMFADPHSKVFSMFLETLVDFVLVHREDLQDWLFVLLTQLLKKMGADLLGSVQAKVQKALDITRESFPFDQQFNILMRFIVDQTQTPNLKVKVAILKYIESLGRQMDPTDFVNSSETRLAVSRIITWTTEPKSSDVRKAAQVVLISLFELNTPEFTMLLGALPKTFQDGATKLLHNHLKNSSNTNSVVKEAAMSILSSPSNTIGRTPPRHTPSRTSPLTSPTNCSHGGLSPSMLEYDTENMNSDEIYSSLRGVTEAIQSFSYRSQEDLNEPRGKRDDAVGREGVASSPGSDARLGLDVVEGGRTALDNKTSLLNTPSPRSFSGPRAREFAPYGYGDTITSSYDKSALKEAVFDDDVEQFRDCSQDHSDLVADLLKELSNHNERVDERKGALVELLKITREDSLAVWDEHFKTILLLLLETLGDKDHTIRALALRVLKEILRNQPARFKNYAELTIMKTLEAHKDSHKEVVRAAEEAASTLAGSIHPEQCIKVLCPIVQTADYPINLAAIKMQTKVIERITKESLHQLLPDIIPGLLQGYDNTESSVRKASVFCLVAIYSVIGEELKPHLQLLTGSKMKLLNLYIKRAQTTNSNSSSSSDVSSHS</sequence>
<evidence type="ECO:0000256" key="2">
    <source>
        <dbReference type="ARBA" id="ARBA00004300"/>
    </source>
</evidence>
<evidence type="ECO:0000256" key="13">
    <source>
        <dbReference type="ARBA" id="ARBA00023034"/>
    </source>
</evidence>
<dbReference type="PANTHER" id="PTHR21567:SF28">
    <property type="entry name" value="CLIP-ASSOCIATING PROTEIN 1"/>
    <property type="match status" value="1"/>
</dbReference>
<dbReference type="InterPro" id="IPR016024">
    <property type="entry name" value="ARM-type_fold"/>
</dbReference>
<feature type="region of interest" description="Disordered" evidence="18">
    <location>
        <begin position="1181"/>
        <end position="1211"/>
    </location>
</feature>
<dbReference type="Pfam" id="PF23271">
    <property type="entry name" value="HEAT_GCN1"/>
    <property type="match status" value="1"/>
</dbReference>
<evidence type="ECO:0000259" key="19">
    <source>
        <dbReference type="SMART" id="SM01349"/>
    </source>
</evidence>
<dbReference type="InterPro" id="IPR021133">
    <property type="entry name" value="HEAT_type_2"/>
</dbReference>
<feature type="compositionally biased region" description="Low complexity" evidence="18">
    <location>
        <begin position="1132"/>
        <end position="1141"/>
    </location>
</feature>
<evidence type="ECO:0000256" key="18">
    <source>
        <dbReference type="SAM" id="MobiDB-lite"/>
    </source>
</evidence>
<reference evidence="21" key="1">
    <citation type="submission" date="2025-08" db="UniProtKB">
        <authorList>
            <consortium name="RefSeq"/>
        </authorList>
    </citation>
    <scope>IDENTIFICATION</scope>
</reference>
<dbReference type="PROSITE" id="PS50077">
    <property type="entry name" value="HEAT_REPEAT"/>
    <property type="match status" value="1"/>
</dbReference>
<keyword evidence="7" id="KW-0963">Cytoplasm</keyword>
<keyword evidence="13" id="KW-0333">Golgi apparatus</keyword>
<feature type="repeat" description="HEAT" evidence="17">
    <location>
        <begin position="168"/>
        <end position="206"/>
    </location>
</feature>
<dbReference type="RefSeq" id="XP_045563227.1">
    <property type="nucleotide sequence ID" value="XM_045707271.1"/>
</dbReference>
<keyword evidence="10" id="KW-0677">Repeat</keyword>
<name>A0ABM3DWQ3_SALSA</name>
<feature type="compositionally biased region" description="Polar residues" evidence="18">
    <location>
        <begin position="585"/>
        <end position="597"/>
    </location>
</feature>
<proteinExistence type="inferred from homology"/>
<feature type="domain" description="TOG" evidence="19">
    <location>
        <begin position="319"/>
        <end position="551"/>
    </location>
</feature>
<keyword evidence="16" id="KW-0137">Centromere</keyword>
<evidence type="ECO:0000313" key="21">
    <source>
        <dbReference type="RefSeq" id="XP_045563227.1"/>
    </source>
</evidence>
<accession>A0ABM3DWQ3</accession>
<evidence type="ECO:0000256" key="12">
    <source>
        <dbReference type="ARBA" id="ARBA00022838"/>
    </source>
</evidence>
<evidence type="ECO:0000256" key="8">
    <source>
        <dbReference type="ARBA" id="ARBA00022618"/>
    </source>
</evidence>
<keyword evidence="8" id="KW-0132">Cell division</keyword>
<feature type="region of interest" description="Disordered" evidence="18">
    <location>
        <begin position="1117"/>
        <end position="1147"/>
    </location>
</feature>
<feature type="compositionally biased region" description="Polar residues" evidence="18">
    <location>
        <begin position="734"/>
        <end position="743"/>
    </location>
</feature>
<dbReference type="SMART" id="SM01349">
    <property type="entry name" value="TOG"/>
    <property type="match status" value="4"/>
</dbReference>
<evidence type="ECO:0000313" key="20">
    <source>
        <dbReference type="Proteomes" id="UP001652741"/>
    </source>
</evidence>
<dbReference type="GeneID" id="106586426"/>
<dbReference type="Pfam" id="PF21041">
    <property type="entry name" value="XMAP215_CLASP_TOG"/>
    <property type="match status" value="1"/>
</dbReference>
<feature type="compositionally biased region" description="Polar residues" evidence="18">
    <location>
        <begin position="669"/>
        <end position="680"/>
    </location>
</feature>
<evidence type="ECO:0000256" key="6">
    <source>
        <dbReference type="ARBA" id="ARBA00022454"/>
    </source>
</evidence>
<evidence type="ECO:0000256" key="4">
    <source>
        <dbReference type="ARBA" id="ARBA00004629"/>
    </source>
</evidence>
<organism evidence="20 21">
    <name type="scientific">Salmo salar</name>
    <name type="common">Atlantic salmon</name>
    <dbReference type="NCBI Taxonomy" id="8030"/>
    <lineage>
        <taxon>Eukaryota</taxon>
        <taxon>Metazoa</taxon>
        <taxon>Chordata</taxon>
        <taxon>Craniata</taxon>
        <taxon>Vertebrata</taxon>
        <taxon>Euteleostomi</taxon>
        <taxon>Actinopterygii</taxon>
        <taxon>Neopterygii</taxon>
        <taxon>Teleostei</taxon>
        <taxon>Protacanthopterygii</taxon>
        <taxon>Salmoniformes</taxon>
        <taxon>Salmonidae</taxon>
        <taxon>Salmoninae</taxon>
        <taxon>Salmo</taxon>
    </lineage>
</organism>
<evidence type="ECO:0000256" key="10">
    <source>
        <dbReference type="ARBA" id="ARBA00022737"/>
    </source>
</evidence>
<feature type="compositionally biased region" description="Low complexity" evidence="18">
    <location>
        <begin position="545"/>
        <end position="568"/>
    </location>
</feature>
<keyword evidence="11" id="KW-0498">Mitosis</keyword>
<evidence type="ECO:0000256" key="7">
    <source>
        <dbReference type="ARBA" id="ARBA00022490"/>
    </source>
</evidence>
<comment type="similarity">
    <text evidence="5">Belongs to the CLASP family.</text>
</comment>
<feature type="region of interest" description="Disordered" evidence="18">
    <location>
        <begin position="230"/>
        <end position="291"/>
    </location>
</feature>
<feature type="domain" description="TOG" evidence="19">
    <location>
        <begin position="1277"/>
        <end position="1512"/>
    </location>
</feature>
<dbReference type="PANTHER" id="PTHR21567">
    <property type="entry name" value="CLASP"/>
    <property type="match status" value="1"/>
</dbReference>
<dbReference type="InterPro" id="IPR048491">
    <property type="entry name" value="XMAP215_CLASP_TOG"/>
</dbReference>
<keyword evidence="9" id="KW-0493">Microtubule</keyword>
<feature type="domain" description="TOG" evidence="19">
    <location>
        <begin position="866"/>
        <end position="1103"/>
    </location>
</feature>
<dbReference type="SUPFAM" id="SSF48371">
    <property type="entry name" value="ARM repeat"/>
    <property type="match status" value="2"/>
</dbReference>
<dbReference type="InterPro" id="IPR057546">
    <property type="entry name" value="HEAT_GCN1"/>
</dbReference>
<dbReference type="InterPro" id="IPR034085">
    <property type="entry name" value="TOG"/>
</dbReference>
<feature type="domain" description="TOG" evidence="19">
    <location>
        <begin position="2"/>
        <end position="232"/>
    </location>
</feature>